<dbReference type="Proteomes" id="UP000775213">
    <property type="component" value="Unassembled WGS sequence"/>
</dbReference>
<sequence>MPTDVGVLPDCLLTSEFCPTADCRRSSVRQPIDAGVLLDSRLTPDFCPTINRSQISDLCL</sequence>
<evidence type="ECO:0000313" key="2">
    <source>
        <dbReference type="Proteomes" id="UP000775213"/>
    </source>
</evidence>
<proteinExistence type="predicted"/>
<dbReference type="AlphaFoldDB" id="A0AAV7GNE7"/>
<accession>A0AAV7GNE7</accession>
<dbReference type="EMBL" id="JAGFBR010000012">
    <property type="protein sequence ID" value="KAH0457671.1"/>
    <property type="molecule type" value="Genomic_DNA"/>
</dbReference>
<organism evidence="1 2">
    <name type="scientific">Dendrobium chrysotoxum</name>
    <name type="common">Orchid</name>
    <dbReference type="NCBI Taxonomy" id="161865"/>
    <lineage>
        <taxon>Eukaryota</taxon>
        <taxon>Viridiplantae</taxon>
        <taxon>Streptophyta</taxon>
        <taxon>Embryophyta</taxon>
        <taxon>Tracheophyta</taxon>
        <taxon>Spermatophyta</taxon>
        <taxon>Magnoliopsida</taxon>
        <taxon>Liliopsida</taxon>
        <taxon>Asparagales</taxon>
        <taxon>Orchidaceae</taxon>
        <taxon>Epidendroideae</taxon>
        <taxon>Malaxideae</taxon>
        <taxon>Dendrobiinae</taxon>
        <taxon>Dendrobium</taxon>
    </lineage>
</organism>
<reference evidence="1 2" key="1">
    <citation type="journal article" date="2021" name="Hortic Res">
        <title>Chromosome-scale assembly of the Dendrobium chrysotoxum genome enhances the understanding of orchid evolution.</title>
        <authorList>
            <person name="Zhang Y."/>
            <person name="Zhang G.Q."/>
            <person name="Zhang D."/>
            <person name="Liu X.D."/>
            <person name="Xu X.Y."/>
            <person name="Sun W.H."/>
            <person name="Yu X."/>
            <person name="Zhu X."/>
            <person name="Wang Z.W."/>
            <person name="Zhao X."/>
            <person name="Zhong W.Y."/>
            <person name="Chen H."/>
            <person name="Yin W.L."/>
            <person name="Huang T."/>
            <person name="Niu S.C."/>
            <person name="Liu Z.J."/>
        </authorList>
    </citation>
    <scope>NUCLEOTIDE SEQUENCE [LARGE SCALE GENOMIC DNA]</scope>
    <source>
        <strain evidence="1">Lindl</strain>
    </source>
</reference>
<evidence type="ECO:0000313" key="1">
    <source>
        <dbReference type="EMBL" id="KAH0457671.1"/>
    </source>
</evidence>
<gene>
    <name evidence="1" type="ORF">IEQ34_012986</name>
</gene>
<keyword evidence="2" id="KW-1185">Reference proteome</keyword>
<protein>
    <submittedName>
        <fullName evidence="1">Uncharacterized protein</fullName>
    </submittedName>
</protein>
<comment type="caution">
    <text evidence="1">The sequence shown here is derived from an EMBL/GenBank/DDBJ whole genome shotgun (WGS) entry which is preliminary data.</text>
</comment>
<name>A0AAV7GNE7_DENCH</name>